<dbReference type="PANTHER" id="PTHR30469:SF18">
    <property type="entry name" value="RESISTANCE-NODULATION-CELL DIVISION (RND) EFFLUX MEMBRANE FUSION PROTEIN-RELATED"/>
    <property type="match status" value="1"/>
</dbReference>
<dbReference type="InterPro" id="IPR006311">
    <property type="entry name" value="TAT_signal"/>
</dbReference>
<keyword evidence="5" id="KW-1185">Reference proteome</keyword>
<dbReference type="OrthoDB" id="9813967at2"/>
<dbReference type="GO" id="GO:0015562">
    <property type="term" value="F:efflux transmembrane transporter activity"/>
    <property type="evidence" value="ECO:0007669"/>
    <property type="project" value="TreeGrafter"/>
</dbReference>
<keyword evidence="3" id="KW-0812">Transmembrane</keyword>
<keyword evidence="3" id="KW-0472">Membrane</keyword>
<protein>
    <submittedName>
        <fullName evidence="4">Efflux RND transporter periplasmic adaptor subunit</fullName>
    </submittedName>
</protein>
<proteinExistence type="inferred from homology"/>
<evidence type="ECO:0000313" key="5">
    <source>
        <dbReference type="Proteomes" id="UP000249590"/>
    </source>
</evidence>
<dbReference type="SUPFAM" id="SSF111369">
    <property type="entry name" value="HlyD-like secretion proteins"/>
    <property type="match status" value="1"/>
</dbReference>
<feature type="transmembrane region" description="Helical" evidence="3">
    <location>
        <begin position="21"/>
        <end position="43"/>
    </location>
</feature>
<evidence type="ECO:0000256" key="2">
    <source>
        <dbReference type="SAM" id="Coils"/>
    </source>
</evidence>
<dbReference type="GO" id="GO:1990281">
    <property type="term" value="C:efflux pump complex"/>
    <property type="evidence" value="ECO:0007669"/>
    <property type="project" value="TreeGrafter"/>
</dbReference>
<reference evidence="4 5" key="1">
    <citation type="submission" date="2018-05" db="EMBL/GenBank/DDBJ databases">
        <title>Acuticoccus sediminis sp. nov., isolated from deep-sea sediment of Indian Ocean.</title>
        <authorList>
            <person name="Liu X."/>
            <person name="Lai Q."/>
            <person name="Du Y."/>
            <person name="Sun F."/>
            <person name="Zhang X."/>
            <person name="Wang S."/>
            <person name="Shao Z."/>
        </authorList>
    </citation>
    <scope>NUCLEOTIDE SEQUENCE [LARGE SCALE GENOMIC DNA]</scope>
    <source>
        <strain evidence="4 5">PTG4-2</strain>
    </source>
</reference>
<gene>
    <name evidence="4" type="ORF">DLJ53_34020</name>
</gene>
<dbReference type="InterPro" id="IPR006143">
    <property type="entry name" value="RND_pump_MFP"/>
</dbReference>
<dbReference type="NCBIfam" id="TIGR01730">
    <property type="entry name" value="RND_mfp"/>
    <property type="match status" value="1"/>
</dbReference>
<dbReference type="EMBL" id="QHHQ01000022">
    <property type="protein sequence ID" value="RAH95777.1"/>
    <property type="molecule type" value="Genomic_DNA"/>
</dbReference>
<name>A0A8B2NJ85_9HYPH</name>
<feature type="coiled-coil region" evidence="2">
    <location>
        <begin position="171"/>
        <end position="198"/>
    </location>
</feature>
<dbReference type="Gene3D" id="2.40.50.100">
    <property type="match status" value="1"/>
</dbReference>
<evidence type="ECO:0000256" key="1">
    <source>
        <dbReference type="ARBA" id="ARBA00009477"/>
    </source>
</evidence>
<dbReference type="Proteomes" id="UP000249590">
    <property type="component" value="Unassembled WGS sequence"/>
</dbReference>
<dbReference type="Gene3D" id="2.40.30.170">
    <property type="match status" value="1"/>
</dbReference>
<dbReference type="PROSITE" id="PS51318">
    <property type="entry name" value="TAT"/>
    <property type="match status" value="1"/>
</dbReference>
<keyword evidence="3" id="KW-1133">Transmembrane helix</keyword>
<comment type="caution">
    <text evidence="4">The sequence shown here is derived from an EMBL/GenBank/DDBJ whole genome shotgun (WGS) entry which is preliminary data.</text>
</comment>
<organism evidence="4 5">
    <name type="scientific">Acuticoccus sediminis</name>
    <dbReference type="NCBI Taxonomy" id="2184697"/>
    <lineage>
        <taxon>Bacteria</taxon>
        <taxon>Pseudomonadati</taxon>
        <taxon>Pseudomonadota</taxon>
        <taxon>Alphaproteobacteria</taxon>
        <taxon>Hyphomicrobiales</taxon>
        <taxon>Amorphaceae</taxon>
        <taxon>Acuticoccus</taxon>
    </lineage>
</organism>
<evidence type="ECO:0000313" key="4">
    <source>
        <dbReference type="EMBL" id="RAH95777.1"/>
    </source>
</evidence>
<dbReference type="AlphaFoldDB" id="A0A8B2NJ85"/>
<dbReference type="PANTHER" id="PTHR30469">
    <property type="entry name" value="MULTIDRUG RESISTANCE PROTEIN MDTA"/>
    <property type="match status" value="1"/>
</dbReference>
<dbReference type="Gene3D" id="2.40.420.20">
    <property type="match status" value="1"/>
</dbReference>
<comment type="similarity">
    <text evidence="1">Belongs to the membrane fusion protein (MFP) (TC 8.A.1) family.</text>
</comment>
<keyword evidence="2" id="KW-0175">Coiled coil</keyword>
<dbReference type="Gene3D" id="1.10.287.470">
    <property type="entry name" value="Helix hairpin bin"/>
    <property type="match status" value="1"/>
</dbReference>
<evidence type="ECO:0000256" key="3">
    <source>
        <dbReference type="SAM" id="Phobius"/>
    </source>
</evidence>
<sequence>MQSITPRPVVRRKVRPHRRHLLSRIGTGAILSVVVGAVAANFAPTAAPAVAPAADAAPALDPRIAAPLVKVAEVAPFNGGERAFTGTIAARVESNLGFRVPGKIVERLVDAGQKVTAGQPLMRIDETDLSLSLTQRRKDVDAARAALVQITADEKRYAELAGKGFASRQRYEQAKAALATATATLAAAEAAARVAENEAAYAVLTADADGTVMDTLAEPGQVVAPGETVVRLAHAGAREAVVALPETVRPPLGNTAEAELYGSAGQRSPARLRQLSDTADPQTRTYEARFVLGGQAADAPLGATVTIRMKGDGDGADVEVPIGAILDDGTAVGVWAVDRAASTVSFRTVTVRRLTEDAAVVSGVDAGETVVALGAHLLREGASVRIFGEALR</sequence>
<accession>A0A8B2NJ85</accession>